<name>A0ACA9RBG0_9GLOM</name>
<reference evidence="1" key="1">
    <citation type="submission" date="2021-06" db="EMBL/GenBank/DDBJ databases">
        <authorList>
            <person name="Kallberg Y."/>
            <person name="Tangrot J."/>
            <person name="Rosling A."/>
        </authorList>
    </citation>
    <scope>NUCLEOTIDE SEQUENCE</scope>
    <source>
        <strain evidence="1">MA461A</strain>
    </source>
</reference>
<organism evidence="1 2">
    <name type="scientific">Racocetra persica</name>
    <dbReference type="NCBI Taxonomy" id="160502"/>
    <lineage>
        <taxon>Eukaryota</taxon>
        <taxon>Fungi</taxon>
        <taxon>Fungi incertae sedis</taxon>
        <taxon>Mucoromycota</taxon>
        <taxon>Glomeromycotina</taxon>
        <taxon>Glomeromycetes</taxon>
        <taxon>Diversisporales</taxon>
        <taxon>Gigasporaceae</taxon>
        <taxon>Racocetra</taxon>
    </lineage>
</organism>
<proteinExistence type="predicted"/>
<dbReference type="Proteomes" id="UP000789920">
    <property type="component" value="Unassembled WGS sequence"/>
</dbReference>
<accession>A0ACA9RBG0</accession>
<evidence type="ECO:0000313" key="1">
    <source>
        <dbReference type="EMBL" id="CAG8785366.1"/>
    </source>
</evidence>
<keyword evidence="2" id="KW-1185">Reference proteome</keyword>
<feature type="non-terminal residue" evidence="1">
    <location>
        <position position="107"/>
    </location>
</feature>
<gene>
    <name evidence="1" type="ORF">RPERSI_LOCUS18208</name>
</gene>
<protein>
    <submittedName>
        <fullName evidence="1">21913_t:CDS:1</fullName>
    </submittedName>
</protein>
<evidence type="ECO:0000313" key="2">
    <source>
        <dbReference type="Proteomes" id="UP000789920"/>
    </source>
</evidence>
<dbReference type="EMBL" id="CAJVQC010047863">
    <property type="protein sequence ID" value="CAG8785366.1"/>
    <property type="molecule type" value="Genomic_DNA"/>
</dbReference>
<sequence>MEPRVTGREIVIAENTRMQVRIYELQQRIIALNTDRNELICENTLLRNRNEELVTKKNQFETDNIQIHEKEHYKAANIKEFEDFISNYIFGLFNNIGTLFRFDNQNI</sequence>
<comment type="caution">
    <text evidence="1">The sequence shown here is derived from an EMBL/GenBank/DDBJ whole genome shotgun (WGS) entry which is preliminary data.</text>
</comment>